<organism evidence="2 3">
    <name type="scientific">Acinetobacter pollinis</name>
    <dbReference type="NCBI Taxonomy" id="2605270"/>
    <lineage>
        <taxon>Bacteria</taxon>
        <taxon>Pseudomonadati</taxon>
        <taxon>Pseudomonadota</taxon>
        <taxon>Gammaproteobacteria</taxon>
        <taxon>Moraxellales</taxon>
        <taxon>Moraxellaceae</taxon>
        <taxon>Acinetobacter</taxon>
    </lineage>
</organism>
<gene>
    <name evidence="2" type="ORF">I2F25_11200</name>
</gene>
<feature type="signal peptide" evidence="1">
    <location>
        <begin position="1"/>
        <end position="20"/>
    </location>
</feature>
<protein>
    <submittedName>
        <fullName evidence="2">Uncharacterized protein</fullName>
    </submittedName>
</protein>
<keyword evidence="3" id="KW-1185">Reference proteome</keyword>
<dbReference type="Proteomes" id="UP001339883">
    <property type="component" value="Unassembled WGS sequence"/>
</dbReference>
<keyword evidence="1" id="KW-0732">Signal</keyword>
<sequence length="291" mass="32979">MNYKHIIFSSLLFVSNLTFASTVDLNKYFENKSEVSIISQNLYVQNELRSILGQEYKNFSQNFEVFHAPYKLKTAKAVYIEGKKTLNNDASAATIYDDGRMYLAYYDSHKNVIRYFTNDKSCSKVAHPSIQVFMNHYPNAKIQFTKKTGFKYLGTSQNCNIQDMRFSQKKIVASDTPAQAATRSIAEKIWNPSIANSLDINDEVGVVISKAVKSITTCSANFNLVPKPHTMGDLITGKSYFISPGIDYIRDYFKEIMPYILGLKEQPTYQACINATALNYRTELELASLGI</sequence>
<name>A0ABU6DXK5_9GAMM</name>
<comment type="caution">
    <text evidence="2">The sequence shown here is derived from an EMBL/GenBank/DDBJ whole genome shotgun (WGS) entry which is preliminary data.</text>
</comment>
<feature type="chain" id="PRO_5047180769" evidence="1">
    <location>
        <begin position="21"/>
        <end position="291"/>
    </location>
</feature>
<dbReference type="EMBL" id="VTDN01000010">
    <property type="protein sequence ID" value="MEB5477603.1"/>
    <property type="molecule type" value="Genomic_DNA"/>
</dbReference>
<accession>A0ABU6DXK5</accession>
<evidence type="ECO:0000256" key="1">
    <source>
        <dbReference type="SAM" id="SignalP"/>
    </source>
</evidence>
<proteinExistence type="predicted"/>
<evidence type="ECO:0000313" key="3">
    <source>
        <dbReference type="Proteomes" id="UP001339883"/>
    </source>
</evidence>
<evidence type="ECO:0000313" key="2">
    <source>
        <dbReference type="EMBL" id="MEB5477603.1"/>
    </source>
</evidence>
<reference evidence="2 3" key="1">
    <citation type="submission" date="2019-08" db="EMBL/GenBank/DDBJ databases">
        <title>Five species of Acinetobacter isolated from floral nectar and animal pollinators.</title>
        <authorList>
            <person name="Hendry T.A."/>
        </authorList>
    </citation>
    <scope>NUCLEOTIDE SEQUENCE [LARGE SCALE GENOMIC DNA]</scope>
    <source>
        <strain evidence="2 3">MD18.27</strain>
    </source>
</reference>
<dbReference type="RefSeq" id="WP_325775990.1">
    <property type="nucleotide sequence ID" value="NZ_VTDN01000010.1"/>
</dbReference>